<proteinExistence type="predicted"/>
<evidence type="ECO:0000256" key="3">
    <source>
        <dbReference type="ARBA" id="ARBA00022827"/>
    </source>
</evidence>
<keyword evidence="2" id="KW-0285">Flavoprotein</keyword>
<dbReference type="Gene3D" id="3.90.700.10">
    <property type="entry name" value="Succinate dehydrogenase/fumarate reductase flavoprotein, catalytic domain"/>
    <property type="match status" value="1"/>
</dbReference>
<dbReference type="SUPFAM" id="SSF51905">
    <property type="entry name" value="FAD/NAD(P)-binding domain"/>
    <property type="match status" value="1"/>
</dbReference>
<evidence type="ECO:0000259" key="5">
    <source>
        <dbReference type="Pfam" id="PF00890"/>
    </source>
</evidence>
<gene>
    <name evidence="6" type="ORF">VIN30_06560</name>
</gene>
<accession>A0ABU6IIA9</accession>
<feature type="domain" description="FAD-dependent oxidoreductase 2 FAD-binding" evidence="5">
    <location>
        <begin position="61"/>
        <end position="495"/>
    </location>
</feature>
<reference evidence="6 7" key="1">
    <citation type="submission" date="2024-01" db="EMBL/GenBank/DDBJ databases">
        <title>novel species in genus Adlercreutzia.</title>
        <authorList>
            <person name="Liu X."/>
        </authorList>
    </citation>
    <scope>NUCLEOTIDE SEQUENCE [LARGE SCALE GENOMIC DNA]</scope>
    <source>
        <strain evidence="6 7">R7</strain>
    </source>
</reference>
<keyword evidence="4" id="KW-0560">Oxidoreductase</keyword>
<evidence type="ECO:0000313" key="6">
    <source>
        <dbReference type="EMBL" id="MEC4176106.1"/>
    </source>
</evidence>
<dbReference type="InterPro" id="IPR050315">
    <property type="entry name" value="FAD-oxidoreductase_2"/>
</dbReference>
<comment type="cofactor">
    <cofactor evidence="1">
        <name>FAD</name>
        <dbReference type="ChEBI" id="CHEBI:57692"/>
    </cofactor>
</comment>
<evidence type="ECO:0000256" key="4">
    <source>
        <dbReference type="ARBA" id="ARBA00023002"/>
    </source>
</evidence>
<evidence type="ECO:0000256" key="2">
    <source>
        <dbReference type="ARBA" id="ARBA00022630"/>
    </source>
</evidence>
<comment type="caution">
    <text evidence="6">The sequence shown here is derived from an EMBL/GenBank/DDBJ whole genome shotgun (WGS) entry which is preliminary data.</text>
</comment>
<evidence type="ECO:0000256" key="1">
    <source>
        <dbReference type="ARBA" id="ARBA00001974"/>
    </source>
</evidence>
<dbReference type="PROSITE" id="PS51318">
    <property type="entry name" value="TAT"/>
    <property type="match status" value="1"/>
</dbReference>
<dbReference type="RefSeq" id="WP_338210228.1">
    <property type="nucleotide sequence ID" value="NZ_JAYMFF010000011.1"/>
</dbReference>
<keyword evidence="3" id="KW-0274">FAD</keyword>
<dbReference type="InterPro" id="IPR003953">
    <property type="entry name" value="FAD-dep_OxRdtase_2_FAD-bd"/>
</dbReference>
<dbReference type="SUPFAM" id="SSF56425">
    <property type="entry name" value="Succinate dehydrogenase/fumarate reductase flavoprotein, catalytic domain"/>
    <property type="match status" value="1"/>
</dbReference>
<dbReference type="Proteomes" id="UP001349994">
    <property type="component" value="Unassembled WGS sequence"/>
</dbReference>
<dbReference type="NCBIfam" id="TIGR01409">
    <property type="entry name" value="TAT_signal_seq"/>
    <property type="match status" value="1"/>
</dbReference>
<dbReference type="Pfam" id="PF00890">
    <property type="entry name" value="FAD_binding_2"/>
    <property type="match status" value="1"/>
</dbReference>
<dbReference type="InterPro" id="IPR036188">
    <property type="entry name" value="FAD/NAD-bd_sf"/>
</dbReference>
<protein>
    <submittedName>
        <fullName evidence="6">FAD-dependent oxidoreductase</fullName>
    </submittedName>
</protein>
<dbReference type="InterPro" id="IPR019546">
    <property type="entry name" value="TAT_signal_bac_arc"/>
</dbReference>
<sequence length="524" mass="54787">MIAISRRNFLKTAGVLGSVAVAGNLAGCAPKAGGEDNLAATGDQGSSENATYDIGETKDCDIVVVGGGMSGLAAAVSASETGKHVILVEANTVTGGNGHGTEGIFGCGSALQKELGINFTFEDVIGAEFNFFNYLIDALAWKDLVEASAGNIDWLIGNGVQFDGVDNYRGQGKLDAFHWYAGGAAEGYINPMTAKAEAQGVEILLSTRGRQLVSDGTGVCGIIAESSDGTFIQINSPGGVILATGGYADNDDKLREMGIDPERVSRKGFPCHEGDGLDMAVEAGGVDERHKRCVMREPGTLGCDFESAFGALGIHNGGPVMYVNQNGERFTNENAIAGNAAFAANCILGQKRSFTIANTETMALIDATVPPIADSLSKAADEALQDSEKGVYRADTIEDLADQIGVDGPMLAAQLARYNELCTAGRDSDFGKETEMMVAMESGPYWAFEHGLFYFSTIGGIKTNRKFEVCDADDNPIAGLWAVGTDGCNLYGDTYTVMMPASCMANNINSGRCAGQAAIARCDA</sequence>
<organism evidence="6 7">
    <name type="scientific">Adlercreutzia wanghongyangiae</name>
    <dbReference type="NCBI Taxonomy" id="3111451"/>
    <lineage>
        <taxon>Bacteria</taxon>
        <taxon>Bacillati</taxon>
        <taxon>Actinomycetota</taxon>
        <taxon>Coriobacteriia</taxon>
        <taxon>Eggerthellales</taxon>
        <taxon>Eggerthellaceae</taxon>
        <taxon>Adlercreutzia</taxon>
    </lineage>
</organism>
<keyword evidence="7" id="KW-1185">Reference proteome</keyword>
<dbReference type="Gene3D" id="3.50.50.60">
    <property type="entry name" value="FAD/NAD(P)-binding domain"/>
    <property type="match status" value="1"/>
</dbReference>
<name>A0ABU6IIA9_9ACTN</name>
<dbReference type="EMBL" id="JAYMFF010000011">
    <property type="protein sequence ID" value="MEC4176106.1"/>
    <property type="molecule type" value="Genomic_DNA"/>
</dbReference>
<dbReference type="InterPro" id="IPR027477">
    <property type="entry name" value="Succ_DH/fumarate_Rdtase_cat_sf"/>
</dbReference>
<dbReference type="PANTHER" id="PTHR43400">
    <property type="entry name" value="FUMARATE REDUCTASE"/>
    <property type="match status" value="1"/>
</dbReference>
<dbReference type="PANTHER" id="PTHR43400:SF7">
    <property type="entry name" value="FAD-DEPENDENT OXIDOREDUCTASE 2 FAD BINDING DOMAIN-CONTAINING PROTEIN"/>
    <property type="match status" value="1"/>
</dbReference>
<dbReference type="PRINTS" id="PR00411">
    <property type="entry name" value="PNDRDTASEI"/>
</dbReference>
<dbReference type="InterPro" id="IPR006311">
    <property type="entry name" value="TAT_signal"/>
</dbReference>
<evidence type="ECO:0000313" key="7">
    <source>
        <dbReference type="Proteomes" id="UP001349994"/>
    </source>
</evidence>